<dbReference type="Proteomes" id="UP001460270">
    <property type="component" value="Unassembled WGS sequence"/>
</dbReference>
<proteinExistence type="predicted"/>
<reference evidence="2" key="1">
    <citation type="submission" date="2024-04" db="EMBL/GenBank/DDBJ databases">
        <title>Salinicola lusitanus LLJ914,a marine bacterium isolated from the Okinawa Trough.</title>
        <authorList>
            <person name="Li J."/>
        </authorList>
    </citation>
    <scope>NUCLEOTIDE SEQUENCE [LARGE SCALE GENOMIC DNA]</scope>
</reference>
<gene>
    <name evidence="1" type="ORF">WMY93_012306</name>
</gene>
<evidence type="ECO:0000313" key="2">
    <source>
        <dbReference type="Proteomes" id="UP001460270"/>
    </source>
</evidence>
<organism evidence="1 2">
    <name type="scientific">Mugilogobius chulae</name>
    <name type="common">yellowstripe goby</name>
    <dbReference type="NCBI Taxonomy" id="88201"/>
    <lineage>
        <taxon>Eukaryota</taxon>
        <taxon>Metazoa</taxon>
        <taxon>Chordata</taxon>
        <taxon>Craniata</taxon>
        <taxon>Vertebrata</taxon>
        <taxon>Euteleostomi</taxon>
        <taxon>Actinopterygii</taxon>
        <taxon>Neopterygii</taxon>
        <taxon>Teleostei</taxon>
        <taxon>Neoteleostei</taxon>
        <taxon>Acanthomorphata</taxon>
        <taxon>Gobiaria</taxon>
        <taxon>Gobiiformes</taxon>
        <taxon>Gobioidei</taxon>
        <taxon>Gobiidae</taxon>
        <taxon>Gobionellinae</taxon>
        <taxon>Mugilogobius</taxon>
    </lineage>
</organism>
<name>A0AAW0P6A7_9GOBI</name>
<protein>
    <submittedName>
        <fullName evidence="1">Uncharacterized protein</fullName>
    </submittedName>
</protein>
<evidence type="ECO:0000313" key="1">
    <source>
        <dbReference type="EMBL" id="KAK7916545.1"/>
    </source>
</evidence>
<dbReference type="EMBL" id="JBBPFD010000008">
    <property type="protein sequence ID" value="KAK7916545.1"/>
    <property type="molecule type" value="Genomic_DNA"/>
</dbReference>
<dbReference type="AlphaFoldDB" id="A0AAW0P6A7"/>
<keyword evidence="2" id="KW-1185">Reference proteome</keyword>
<sequence>MDLGLDRDDEEDLIFVITMTTMGEEIAPCLTTEIEVAGTWAQWGPDILICHPWT</sequence>
<accession>A0AAW0P6A7</accession>
<comment type="caution">
    <text evidence="1">The sequence shown here is derived from an EMBL/GenBank/DDBJ whole genome shotgun (WGS) entry which is preliminary data.</text>
</comment>